<evidence type="ECO:0000259" key="2">
    <source>
        <dbReference type="Pfam" id="PF26514"/>
    </source>
</evidence>
<feature type="transmembrane region" description="Helical" evidence="1">
    <location>
        <begin position="238"/>
        <end position="262"/>
    </location>
</feature>
<dbReference type="InterPro" id="IPR058486">
    <property type="entry name" value="DUF8173"/>
</dbReference>
<sequence>MHLALPRPPRSGIPCARLRAVLGSAVILLLGLAIGDARAAEFRSGDTARATGRIESDLFIAGRTVGIDASIDGALFAAGLNVAQVGTVSDDAMIAGFDVSLDGPVAGDLLAIGANVKLTSTVAGDAVLVAAELHLTPGSTVAGDLNASGGEVDLAGTVAGDARVAGGRVAISGAIMGDLDVAAGELLLLPGARIMGTLRHAGPDRPDIPAGVTVEGGIEQQDETVEETEFGPTLAGTLGGALALFLLGAAVYLAFPGFVGAAAAEVGGNPGRTLLLGVVALLATPLLVGLLMLTVIGIPVGLLLLLLYGIAIVLGLAIAGFGVAELMTRNRPAAGMTGGTRLKRFAFFALLLTLAGLVPLVGAWIWFAAVAMGVGAVLARTLASRRPPAYA</sequence>
<accession>B6IRJ8</accession>
<dbReference type="AlphaFoldDB" id="B6IRJ8"/>
<dbReference type="Proteomes" id="UP000001591">
    <property type="component" value="Chromosome"/>
</dbReference>
<dbReference type="HOGENOM" id="CLU_743309_0_0_5"/>
<organism evidence="3 4">
    <name type="scientific">Rhodospirillum centenum (strain ATCC 51521 / SW)</name>
    <dbReference type="NCBI Taxonomy" id="414684"/>
    <lineage>
        <taxon>Bacteria</taxon>
        <taxon>Pseudomonadati</taxon>
        <taxon>Pseudomonadota</taxon>
        <taxon>Alphaproteobacteria</taxon>
        <taxon>Rhodospirillales</taxon>
        <taxon>Rhodospirillaceae</taxon>
        <taxon>Rhodospirillum</taxon>
    </lineage>
</organism>
<proteinExistence type="predicted"/>
<dbReference type="STRING" id="414684.RC1_0649"/>
<dbReference type="EMBL" id="CP000613">
    <property type="protein sequence ID" value="ACI98084.1"/>
    <property type="molecule type" value="Genomic_DNA"/>
</dbReference>
<name>B6IRJ8_RHOCS</name>
<keyword evidence="1" id="KW-0812">Transmembrane</keyword>
<dbReference type="KEGG" id="rce:RC1_0649"/>
<keyword evidence="1" id="KW-1133">Transmembrane helix</keyword>
<dbReference type="eggNOG" id="COG1664">
    <property type="taxonomic scope" value="Bacteria"/>
</dbReference>
<evidence type="ECO:0000256" key="1">
    <source>
        <dbReference type="SAM" id="Phobius"/>
    </source>
</evidence>
<gene>
    <name evidence="3" type="ordered locus">RC1_0649</name>
</gene>
<keyword evidence="1" id="KW-0472">Membrane</keyword>
<feature type="transmembrane region" description="Helical" evidence="1">
    <location>
        <begin position="345"/>
        <end position="378"/>
    </location>
</feature>
<keyword evidence="4" id="KW-1185">Reference proteome</keyword>
<feature type="transmembrane region" description="Helical" evidence="1">
    <location>
        <begin position="274"/>
        <end position="296"/>
    </location>
</feature>
<evidence type="ECO:0000313" key="3">
    <source>
        <dbReference type="EMBL" id="ACI98084.1"/>
    </source>
</evidence>
<dbReference type="Pfam" id="PF26514">
    <property type="entry name" value="DUF8173"/>
    <property type="match status" value="1"/>
</dbReference>
<protein>
    <recommendedName>
        <fullName evidence="2">DUF8173 domain-containing protein</fullName>
    </recommendedName>
</protein>
<evidence type="ECO:0000313" key="4">
    <source>
        <dbReference type="Proteomes" id="UP000001591"/>
    </source>
</evidence>
<feature type="domain" description="DUF8173" evidence="2">
    <location>
        <begin position="221"/>
        <end position="381"/>
    </location>
</feature>
<feature type="transmembrane region" description="Helical" evidence="1">
    <location>
        <begin position="302"/>
        <end position="324"/>
    </location>
</feature>
<reference evidence="3 4" key="1">
    <citation type="journal article" date="2010" name="BMC Genomics">
        <title>Metabolic flexibility revealed in the genome of the cyst-forming alpha-1 proteobacterium Rhodospirillum centenum.</title>
        <authorList>
            <person name="Lu Y.K."/>
            <person name="Marden J."/>
            <person name="Han M."/>
            <person name="Swingley W.D."/>
            <person name="Mastrian S.D."/>
            <person name="Chowdhury S.R."/>
            <person name="Hao J."/>
            <person name="Helmy T."/>
            <person name="Kim S."/>
            <person name="Kurdoglu A.A."/>
            <person name="Matthies H.J."/>
            <person name="Rollo D."/>
            <person name="Stothard P."/>
            <person name="Blankenship R.E."/>
            <person name="Bauer C.E."/>
            <person name="Touchman J.W."/>
        </authorList>
    </citation>
    <scope>NUCLEOTIDE SEQUENCE [LARGE SCALE GENOMIC DNA]</scope>
    <source>
        <strain evidence="4">ATCC 51521 / SW</strain>
    </source>
</reference>